<dbReference type="AlphaFoldDB" id="A0A8H9IRS6"/>
<gene>
    <name evidence="3" type="ORF">GCM10017566_14560</name>
</gene>
<feature type="domain" description="NAD(P)-binding" evidence="2">
    <location>
        <begin position="31"/>
        <end position="171"/>
    </location>
</feature>
<dbReference type="PANTHER" id="PTHR42748:SF3">
    <property type="entry name" value="BLL4366 PROTEIN"/>
    <property type="match status" value="1"/>
</dbReference>
<proteinExistence type="predicted"/>
<reference evidence="3" key="2">
    <citation type="submission" date="2020-09" db="EMBL/GenBank/DDBJ databases">
        <authorList>
            <person name="Sun Q."/>
            <person name="Zhou Y."/>
        </authorList>
    </citation>
    <scope>NUCLEOTIDE SEQUENCE</scope>
    <source>
        <strain evidence="3">CGMCC 4.7679</strain>
    </source>
</reference>
<dbReference type="Gene3D" id="3.40.50.720">
    <property type="entry name" value="NAD(P)-binding Rossmann-like Domain"/>
    <property type="match status" value="1"/>
</dbReference>
<accession>A0A8H9IRS6</accession>
<dbReference type="Pfam" id="PF13460">
    <property type="entry name" value="NAD_binding_10"/>
    <property type="match status" value="1"/>
</dbReference>
<dbReference type="SUPFAM" id="SSF51735">
    <property type="entry name" value="NAD(P)-binding Rossmann-fold domains"/>
    <property type="match status" value="1"/>
</dbReference>
<reference evidence="3" key="1">
    <citation type="journal article" date="2014" name="Int. J. Syst. Evol. Microbiol.">
        <title>Complete genome sequence of Corynebacterium casei LMG S-19264T (=DSM 44701T), isolated from a smear-ripened cheese.</title>
        <authorList>
            <consortium name="US DOE Joint Genome Institute (JGI-PGF)"/>
            <person name="Walter F."/>
            <person name="Albersmeier A."/>
            <person name="Kalinowski J."/>
            <person name="Ruckert C."/>
        </authorList>
    </citation>
    <scope>NUCLEOTIDE SEQUENCE</scope>
    <source>
        <strain evidence="3">CGMCC 4.7679</strain>
    </source>
</reference>
<dbReference type="InterPro" id="IPR051164">
    <property type="entry name" value="NmrA-like_oxidored"/>
</dbReference>
<dbReference type="EMBL" id="BNAV01000001">
    <property type="protein sequence ID" value="GHF42082.1"/>
    <property type="molecule type" value="Genomic_DNA"/>
</dbReference>
<evidence type="ECO:0000313" key="4">
    <source>
        <dbReference type="Proteomes" id="UP000658656"/>
    </source>
</evidence>
<comment type="caution">
    <text evidence="3">The sequence shown here is derived from an EMBL/GenBank/DDBJ whole genome shotgun (WGS) entry which is preliminary data.</text>
</comment>
<keyword evidence="1" id="KW-0521">NADP</keyword>
<dbReference type="InterPro" id="IPR036291">
    <property type="entry name" value="NAD(P)-bd_dom_sf"/>
</dbReference>
<evidence type="ECO:0000259" key="2">
    <source>
        <dbReference type="Pfam" id="PF13460"/>
    </source>
</evidence>
<dbReference type="InterPro" id="IPR016040">
    <property type="entry name" value="NAD(P)-bd_dom"/>
</dbReference>
<protein>
    <submittedName>
        <fullName evidence="3">LysR family transcriptional regulator</fullName>
    </submittedName>
</protein>
<dbReference type="PANTHER" id="PTHR42748">
    <property type="entry name" value="NITROGEN METABOLITE REPRESSION PROTEIN NMRA FAMILY MEMBER"/>
    <property type="match status" value="1"/>
</dbReference>
<keyword evidence="4" id="KW-1185">Reference proteome</keyword>
<dbReference type="Proteomes" id="UP000658656">
    <property type="component" value="Unassembled WGS sequence"/>
</dbReference>
<sequence>MKIAVIGTGLIGTQVIQRLTEAGHDATGHSRSTGVDLLTGEGLDEALSGAEVVVDVYNSPTFDEAAIDFFRTAETHALAAARKADVRHVVALSIVGVDQVPDVAYYRAKTLQEDLIKANPIPYSIVRAAQFMEFIPSVLDFTTEGDVVRLPSTPVQPISSAEVAAAVAEVAAGAPLQGTRDIAGPEVFPLDELGRITLEATGDNRHVVTDETAGLFGAVKGDVLTAPGGHLGTTHYRDWLRTR</sequence>
<dbReference type="OrthoDB" id="9771302at2"/>
<evidence type="ECO:0000313" key="3">
    <source>
        <dbReference type="EMBL" id="GHF42082.1"/>
    </source>
</evidence>
<name>A0A8H9IRS6_9PSEU</name>
<organism evidence="3 4">
    <name type="scientific">Amycolatopsis bartoniae</name>
    <dbReference type="NCBI Taxonomy" id="941986"/>
    <lineage>
        <taxon>Bacteria</taxon>
        <taxon>Bacillati</taxon>
        <taxon>Actinomycetota</taxon>
        <taxon>Actinomycetes</taxon>
        <taxon>Pseudonocardiales</taxon>
        <taxon>Pseudonocardiaceae</taxon>
        <taxon>Amycolatopsis</taxon>
    </lineage>
</organism>
<evidence type="ECO:0000256" key="1">
    <source>
        <dbReference type="ARBA" id="ARBA00022857"/>
    </source>
</evidence>
<dbReference type="RefSeq" id="WP_145934583.1">
    <property type="nucleotide sequence ID" value="NZ_BNAV01000001.1"/>
</dbReference>